<dbReference type="EMBL" id="CM045760">
    <property type="protein sequence ID" value="KAI8027420.1"/>
    <property type="molecule type" value="Genomic_DNA"/>
</dbReference>
<accession>A0ACC0IR80</accession>
<evidence type="ECO:0000313" key="1">
    <source>
        <dbReference type="EMBL" id="KAI8027420.1"/>
    </source>
</evidence>
<dbReference type="Proteomes" id="UP001060215">
    <property type="component" value="Chromosome 3"/>
</dbReference>
<proteinExistence type="predicted"/>
<sequence length="247" mass="27128">MLVDTRYKLPRLNGATLGVGAQHSQVFIRFKYGMALALVEREGKDVTITTFSRMVGYAIKIYNLMLLIPWEDSAFAHEVVLIINLRSIRPLDRAIINASVRNTSRLVTIEEGFPQHGVGAEIWCCITYLCAIVLWSGKAFSTKGMQVLELVGKETIDLLITETGIEVDKKGAQAQDDEDQFSNFEIDGSATASEKGKKIKTRVAGSADEMKNLHNSSVKKAAEMAAGPKLFNVVDHVILPNGNGLKC</sequence>
<organism evidence="1 2">
    <name type="scientific">Camellia lanceoleosa</name>
    <dbReference type="NCBI Taxonomy" id="1840588"/>
    <lineage>
        <taxon>Eukaryota</taxon>
        <taxon>Viridiplantae</taxon>
        <taxon>Streptophyta</taxon>
        <taxon>Embryophyta</taxon>
        <taxon>Tracheophyta</taxon>
        <taxon>Spermatophyta</taxon>
        <taxon>Magnoliopsida</taxon>
        <taxon>eudicotyledons</taxon>
        <taxon>Gunneridae</taxon>
        <taxon>Pentapetalae</taxon>
        <taxon>asterids</taxon>
        <taxon>Ericales</taxon>
        <taxon>Theaceae</taxon>
        <taxon>Camellia</taxon>
    </lineage>
</organism>
<reference evidence="1 2" key="1">
    <citation type="journal article" date="2022" name="Plant J.">
        <title>Chromosome-level genome of Camellia lanceoleosa provides a valuable resource for understanding genome evolution and self-incompatibility.</title>
        <authorList>
            <person name="Gong W."/>
            <person name="Xiao S."/>
            <person name="Wang L."/>
            <person name="Liao Z."/>
            <person name="Chang Y."/>
            <person name="Mo W."/>
            <person name="Hu G."/>
            <person name="Li W."/>
            <person name="Zhao G."/>
            <person name="Zhu H."/>
            <person name="Hu X."/>
            <person name="Ji K."/>
            <person name="Xiang X."/>
            <person name="Song Q."/>
            <person name="Yuan D."/>
            <person name="Jin S."/>
            <person name="Zhang L."/>
        </authorList>
    </citation>
    <scope>NUCLEOTIDE SEQUENCE [LARGE SCALE GENOMIC DNA]</scope>
    <source>
        <strain evidence="1">SQ_2022a</strain>
    </source>
</reference>
<evidence type="ECO:0000313" key="2">
    <source>
        <dbReference type="Proteomes" id="UP001060215"/>
    </source>
</evidence>
<gene>
    <name evidence="1" type="ORF">LOK49_LG02G00080</name>
</gene>
<protein>
    <submittedName>
        <fullName evidence="1">Uncharacterized protein</fullName>
    </submittedName>
</protein>
<comment type="caution">
    <text evidence="1">The sequence shown here is derived from an EMBL/GenBank/DDBJ whole genome shotgun (WGS) entry which is preliminary data.</text>
</comment>
<name>A0ACC0IR80_9ERIC</name>
<keyword evidence="2" id="KW-1185">Reference proteome</keyword>